<dbReference type="Gene3D" id="2.70.98.70">
    <property type="match status" value="1"/>
</dbReference>
<dbReference type="AlphaFoldDB" id="X1NRM5"/>
<evidence type="ECO:0000313" key="1">
    <source>
        <dbReference type="EMBL" id="GAI21309.1"/>
    </source>
</evidence>
<name>X1NRM5_9ZZZZ</name>
<organism evidence="1">
    <name type="scientific">marine sediment metagenome</name>
    <dbReference type="NCBI Taxonomy" id="412755"/>
    <lineage>
        <taxon>unclassified sequences</taxon>
        <taxon>metagenomes</taxon>
        <taxon>ecological metagenomes</taxon>
    </lineage>
</organism>
<gene>
    <name evidence="1" type="ORF">S06H3_35222</name>
</gene>
<sequence length="128" mass="14259">GKDWDVTWTEGGRRMRLFQVGEENTTHVLAQSPSGNNRPRMSAISRRHGKETIFVSVIEPYQGRSKLRGLTCQTSEDNKTITVELRYGKGKDTVVIPIQPGKGLLKSGSKSGEGYAMWNGKLIKNKKP</sequence>
<feature type="non-terminal residue" evidence="1">
    <location>
        <position position="1"/>
    </location>
</feature>
<reference evidence="1" key="1">
    <citation type="journal article" date="2014" name="Front. Microbiol.">
        <title>High frequency of phylogenetically diverse reductive dehalogenase-homologous genes in deep subseafloor sedimentary metagenomes.</title>
        <authorList>
            <person name="Kawai M."/>
            <person name="Futagami T."/>
            <person name="Toyoda A."/>
            <person name="Takaki Y."/>
            <person name="Nishi S."/>
            <person name="Hori S."/>
            <person name="Arai W."/>
            <person name="Tsubouchi T."/>
            <person name="Morono Y."/>
            <person name="Uchiyama I."/>
            <person name="Ito T."/>
            <person name="Fujiyama A."/>
            <person name="Inagaki F."/>
            <person name="Takami H."/>
        </authorList>
    </citation>
    <scope>NUCLEOTIDE SEQUENCE</scope>
    <source>
        <strain evidence="1">Expedition CK06-06</strain>
    </source>
</reference>
<proteinExistence type="predicted"/>
<dbReference type="EMBL" id="BARV01021237">
    <property type="protein sequence ID" value="GAI21309.1"/>
    <property type="molecule type" value="Genomic_DNA"/>
</dbReference>
<protein>
    <submittedName>
        <fullName evidence="1">Uncharacterized protein</fullName>
    </submittedName>
</protein>
<comment type="caution">
    <text evidence="1">The sequence shown here is derived from an EMBL/GenBank/DDBJ whole genome shotgun (WGS) entry which is preliminary data.</text>
</comment>
<accession>X1NRM5</accession>